<feature type="domain" description="Ig-like" evidence="5">
    <location>
        <begin position="209"/>
        <end position="301"/>
    </location>
</feature>
<dbReference type="SMART" id="SM00408">
    <property type="entry name" value="IGc2"/>
    <property type="match status" value="3"/>
</dbReference>
<reference evidence="6 7" key="1">
    <citation type="journal article" date="2023" name="Sci. Data">
        <title>Genome assembly of the Korean intertidal mud-creeper Batillaria attramentaria.</title>
        <authorList>
            <person name="Patra A.K."/>
            <person name="Ho P.T."/>
            <person name="Jun S."/>
            <person name="Lee S.J."/>
            <person name="Kim Y."/>
            <person name="Won Y.J."/>
        </authorList>
    </citation>
    <scope>NUCLEOTIDE SEQUENCE [LARGE SCALE GENOMIC DNA]</scope>
    <source>
        <strain evidence="6">Wonlab-2016</strain>
    </source>
</reference>
<dbReference type="PANTHER" id="PTHR10075">
    <property type="entry name" value="BASIGIN RELATED"/>
    <property type="match status" value="1"/>
</dbReference>
<evidence type="ECO:0000313" key="7">
    <source>
        <dbReference type="Proteomes" id="UP001519460"/>
    </source>
</evidence>
<feature type="region of interest" description="Disordered" evidence="2">
    <location>
        <begin position="349"/>
        <end position="382"/>
    </location>
</feature>
<dbReference type="Pfam" id="PF07679">
    <property type="entry name" value="I-set"/>
    <property type="match status" value="1"/>
</dbReference>
<dbReference type="PROSITE" id="PS50835">
    <property type="entry name" value="IG_LIKE"/>
    <property type="match status" value="3"/>
</dbReference>
<comment type="caution">
    <text evidence="6">The sequence shown here is derived from an EMBL/GenBank/DDBJ whole genome shotgun (WGS) entry which is preliminary data.</text>
</comment>
<dbReference type="InterPro" id="IPR013098">
    <property type="entry name" value="Ig_I-set"/>
</dbReference>
<dbReference type="EMBL" id="JACVVK020000173">
    <property type="protein sequence ID" value="KAK7486785.1"/>
    <property type="molecule type" value="Genomic_DNA"/>
</dbReference>
<feature type="transmembrane region" description="Helical" evidence="3">
    <location>
        <begin position="322"/>
        <end position="343"/>
    </location>
</feature>
<keyword evidence="4" id="KW-0732">Signal</keyword>
<evidence type="ECO:0000256" key="2">
    <source>
        <dbReference type="SAM" id="MobiDB-lite"/>
    </source>
</evidence>
<dbReference type="Proteomes" id="UP001519460">
    <property type="component" value="Unassembled WGS sequence"/>
</dbReference>
<dbReference type="PANTHER" id="PTHR10075:SF100">
    <property type="entry name" value="FASCICLIN-2"/>
    <property type="match status" value="1"/>
</dbReference>
<dbReference type="InterPro" id="IPR003599">
    <property type="entry name" value="Ig_sub"/>
</dbReference>
<gene>
    <name evidence="6" type="ORF">BaRGS_00021932</name>
</gene>
<dbReference type="InterPro" id="IPR007110">
    <property type="entry name" value="Ig-like_dom"/>
</dbReference>
<protein>
    <recommendedName>
        <fullName evidence="5">Ig-like domain-containing protein</fullName>
    </recommendedName>
</protein>
<proteinExistence type="predicted"/>
<organism evidence="6 7">
    <name type="scientific">Batillaria attramentaria</name>
    <dbReference type="NCBI Taxonomy" id="370345"/>
    <lineage>
        <taxon>Eukaryota</taxon>
        <taxon>Metazoa</taxon>
        <taxon>Spiralia</taxon>
        <taxon>Lophotrochozoa</taxon>
        <taxon>Mollusca</taxon>
        <taxon>Gastropoda</taxon>
        <taxon>Caenogastropoda</taxon>
        <taxon>Sorbeoconcha</taxon>
        <taxon>Cerithioidea</taxon>
        <taxon>Batillariidae</taxon>
        <taxon>Batillaria</taxon>
    </lineage>
</organism>
<keyword evidence="1" id="KW-0393">Immunoglobulin domain</keyword>
<keyword evidence="3" id="KW-0472">Membrane</keyword>
<dbReference type="InterPro" id="IPR003598">
    <property type="entry name" value="Ig_sub2"/>
</dbReference>
<dbReference type="AlphaFoldDB" id="A0ABD0KID5"/>
<feature type="domain" description="Ig-like" evidence="5">
    <location>
        <begin position="25"/>
        <end position="109"/>
    </location>
</feature>
<keyword evidence="7" id="KW-1185">Reference proteome</keyword>
<dbReference type="SUPFAM" id="SSF48726">
    <property type="entry name" value="Immunoglobulin"/>
    <property type="match status" value="3"/>
</dbReference>
<keyword evidence="3" id="KW-0812">Transmembrane</keyword>
<keyword evidence="3" id="KW-1133">Transmembrane helix</keyword>
<dbReference type="InterPro" id="IPR036179">
    <property type="entry name" value="Ig-like_dom_sf"/>
</dbReference>
<accession>A0ABD0KID5</accession>
<dbReference type="Pfam" id="PF13927">
    <property type="entry name" value="Ig_3"/>
    <property type="match status" value="1"/>
</dbReference>
<evidence type="ECO:0000256" key="4">
    <source>
        <dbReference type="SAM" id="SignalP"/>
    </source>
</evidence>
<evidence type="ECO:0000256" key="3">
    <source>
        <dbReference type="SAM" id="Phobius"/>
    </source>
</evidence>
<feature type="compositionally biased region" description="Basic and acidic residues" evidence="2">
    <location>
        <begin position="363"/>
        <end position="372"/>
    </location>
</feature>
<feature type="chain" id="PRO_5044777924" description="Ig-like domain-containing protein" evidence="4">
    <location>
        <begin position="20"/>
        <end position="382"/>
    </location>
</feature>
<name>A0ABD0KID5_9CAEN</name>
<dbReference type="SMART" id="SM00409">
    <property type="entry name" value="IG"/>
    <property type="match status" value="3"/>
</dbReference>
<dbReference type="Gene3D" id="2.60.40.10">
    <property type="entry name" value="Immunoglobulins"/>
    <property type="match status" value="3"/>
</dbReference>
<sequence>MWQTGCLLLISLCIAGSFGAVRISPSMGTVTVAEGKSLQLNCTGEPNSVLTWKFGNTVLGTGGDLEIRGGVVAPNVDNVSILTHNNVGTDRSGEYRCIDNKTAAEATVIVRILKVATTDALFKYQEGATIACSADPDDAGDKVTYTWMKNGTNVSDIPTPSGQKFVEHENGTLEFKPVTTTREDAGVYECKMTVGTSEFSSTATLYAKPFVIPFDKSKNLVQEERLDVRCKVLGYPTPTITWFKDDVEIQADDEGSRYKLAEDNGHPNAQLKIDSVDFDDAGNYKCVASAEHIMFDEPDMSMPVPANASETILVRVKDKLAALWPFLGIVAEVVILCTIIFIYEKKRNKDAANEDAVNQDGATPEKSKEGVRHRGNTNNPRA</sequence>
<feature type="signal peptide" evidence="4">
    <location>
        <begin position="1"/>
        <end position="19"/>
    </location>
</feature>
<dbReference type="InterPro" id="IPR013783">
    <property type="entry name" value="Ig-like_fold"/>
</dbReference>
<feature type="domain" description="Ig-like" evidence="5">
    <location>
        <begin position="126"/>
        <end position="206"/>
    </location>
</feature>
<evidence type="ECO:0000313" key="6">
    <source>
        <dbReference type="EMBL" id="KAK7486785.1"/>
    </source>
</evidence>
<dbReference type="CDD" id="cd00096">
    <property type="entry name" value="Ig"/>
    <property type="match status" value="2"/>
</dbReference>
<evidence type="ECO:0000259" key="5">
    <source>
        <dbReference type="PROSITE" id="PS50835"/>
    </source>
</evidence>
<evidence type="ECO:0000256" key="1">
    <source>
        <dbReference type="ARBA" id="ARBA00023319"/>
    </source>
</evidence>